<dbReference type="AlphaFoldDB" id="X1W1M0"/>
<dbReference type="EMBL" id="BARW01039706">
    <property type="protein sequence ID" value="GAJ22190.1"/>
    <property type="molecule type" value="Genomic_DNA"/>
</dbReference>
<reference evidence="1" key="1">
    <citation type="journal article" date="2014" name="Front. Microbiol.">
        <title>High frequency of phylogenetically diverse reductive dehalogenase-homologous genes in deep subseafloor sedimentary metagenomes.</title>
        <authorList>
            <person name="Kawai M."/>
            <person name="Futagami T."/>
            <person name="Toyoda A."/>
            <person name="Takaki Y."/>
            <person name="Nishi S."/>
            <person name="Hori S."/>
            <person name="Arai W."/>
            <person name="Tsubouchi T."/>
            <person name="Morono Y."/>
            <person name="Uchiyama I."/>
            <person name="Ito T."/>
            <person name="Fujiyama A."/>
            <person name="Inagaki F."/>
            <person name="Takami H."/>
        </authorList>
    </citation>
    <scope>NUCLEOTIDE SEQUENCE</scope>
    <source>
        <strain evidence="1">Expedition CK06-06</strain>
    </source>
</reference>
<sequence length="59" mass="7134">MIEINKKEKDELRDSLYKRDGVKCYYCGIKEEDFIRIWGKFYGGRTRGQKLEVDRRDKG</sequence>
<evidence type="ECO:0000313" key="1">
    <source>
        <dbReference type="EMBL" id="GAJ22190.1"/>
    </source>
</evidence>
<proteinExistence type="predicted"/>
<name>X1W1M0_9ZZZZ</name>
<dbReference type="Gene3D" id="3.30.40.220">
    <property type="match status" value="1"/>
</dbReference>
<gene>
    <name evidence="1" type="ORF">S12H4_60359</name>
</gene>
<organism evidence="1">
    <name type="scientific">marine sediment metagenome</name>
    <dbReference type="NCBI Taxonomy" id="412755"/>
    <lineage>
        <taxon>unclassified sequences</taxon>
        <taxon>metagenomes</taxon>
        <taxon>ecological metagenomes</taxon>
    </lineage>
</organism>
<comment type="caution">
    <text evidence="1">The sequence shown here is derived from an EMBL/GenBank/DDBJ whole genome shotgun (WGS) entry which is preliminary data.</text>
</comment>
<accession>X1W1M0</accession>
<protein>
    <submittedName>
        <fullName evidence="1">Uncharacterized protein</fullName>
    </submittedName>
</protein>